<keyword evidence="1" id="KW-0812">Transmembrane</keyword>
<gene>
    <name evidence="2" type="ORF">NCTC11661_00565</name>
</gene>
<feature type="transmembrane region" description="Helical" evidence="1">
    <location>
        <begin position="150"/>
        <end position="167"/>
    </location>
</feature>
<sequence length="320" mass="38468">MRIFHLLHLIYLNRYRKLTYGDESRLYILLGLYGMGLYYLFTSEMTYKTECIYFIFITQSISVLQRNDYSLLKKQIGYRRTHALIALDVLICNFPLLLYWLWAYPLHFTMVLGGGLIFPFILCFRKISIHTVGLFHVFDPLWNTHIRTKPLEYFILVFSLFIQYQGIHHHNEGLHFAGLFIIYFLILQIYSTKESLYFYKFSKMKAGDILLNLLKYNILNYLYIIIPSFVLSILYLSKGYVWNVFYFLLTLPLLFWMRFIFFRNDLFKGIGIMILIFVLIANRLSPYCSLYEDLIMLFIAHFLFYFLSKNKLKRLMGGFY</sequence>
<feature type="transmembrane region" description="Helical" evidence="1">
    <location>
        <begin position="290"/>
        <end position="307"/>
    </location>
</feature>
<dbReference type="Proteomes" id="UP000255515">
    <property type="component" value="Unassembled WGS sequence"/>
</dbReference>
<feature type="transmembrane region" description="Helical" evidence="1">
    <location>
        <begin position="173"/>
        <end position="192"/>
    </location>
</feature>
<organism evidence="2 3">
    <name type="scientific">Bergeyella zoohelcum</name>
    <dbReference type="NCBI Taxonomy" id="1015"/>
    <lineage>
        <taxon>Bacteria</taxon>
        <taxon>Pseudomonadati</taxon>
        <taxon>Bacteroidota</taxon>
        <taxon>Flavobacteriia</taxon>
        <taxon>Flavobacteriales</taxon>
        <taxon>Weeksellaceae</taxon>
        <taxon>Bergeyella</taxon>
    </lineage>
</organism>
<feature type="transmembrane region" description="Helical" evidence="1">
    <location>
        <begin position="240"/>
        <end position="259"/>
    </location>
</feature>
<accession>A0A376BZ30</accession>
<keyword evidence="1" id="KW-0472">Membrane</keyword>
<feature type="transmembrane region" description="Helical" evidence="1">
    <location>
        <begin position="116"/>
        <end position="138"/>
    </location>
</feature>
<proteinExistence type="predicted"/>
<feature type="transmembrane region" description="Helical" evidence="1">
    <location>
        <begin position="84"/>
        <end position="104"/>
    </location>
</feature>
<keyword evidence="1" id="KW-1133">Transmembrane helix</keyword>
<feature type="transmembrane region" description="Helical" evidence="1">
    <location>
        <begin position="24"/>
        <end position="41"/>
    </location>
</feature>
<evidence type="ECO:0000256" key="1">
    <source>
        <dbReference type="SAM" id="Phobius"/>
    </source>
</evidence>
<protein>
    <submittedName>
        <fullName evidence="2">Uncharacterized protein</fullName>
    </submittedName>
</protein>
<feature type="transmembrane region" description="Helical" evidence="1">
    <location>
        <begin position="213"/>
        <end position="234"/>
    </location>
</feature>
<reference evidence="2 3" key="1">
    <citation type="submission" date="2018-06" db="EMBL/GenBank/DDBJ databases">
        <authorList>
            <consortium name="Pathogen Informatics"/>
            <person name="Doyle S."/>
        </authorList>
    </citation>
    <scope>NUCLEOTIDE SEQUENCE [LARGE SCALE GENOMIC DNA]</scope>
    <source>
        <strain evidence="2 3">NCTC11661</strain>
    </source>
</reference>
<dbReference type="AlphaFoldDB" id="A0A376BZ30"/>
<name>A0A376BZ30_9FLAO</name>
<evidence type="ECO:0000313" key="3">
    <source>
        <dbReference type="Proteomes" id="UP000255515"/>
    </source>
</evidence>
<dbReference type="EMBL" id="UFTJ01000001">
    <property type="protein sequence ID" value="SSZ46903.1"/>
    <property type="molecule type" value="Genomic_DNA"/>
</dbReference>
<dbReference type="RefSeq" id="WP_002686672.1">
    <property type="nucleotide sequence ID" value="NZ_UFTJ01000001.1"/>
</dbReference>
<feature type="transmembrane region" description="Helical" evidence="1">
    <location>
        <begin position="266"/>
        <end position="284"/>
    </location>
</feature>
<evidence type="ECO:0000313" key="2">
    <source>
        <dbReference type="EMBL" id="SSZ46903.1"/>
    </source>
</evidence>